<evidence type="ECO:0000313" key="4">
    <source>
        <dbReference type="EMBL" id="MPL76834.1"/>
    </source>
</evidence>
<gene>
    <name evidence="4" type="ORF">SDC9_22684</name>
</gene>
<dbReference type="Pfam" id="PF03571">
    <property type="entry name" value="Peptidase_M49"/>
    <property type="match status" value="1"/>
</dbReference>
<comment type="caution">
    <text evidence="4">The sequence shown here is derived from an EMBL/GenBank/DDBJ whole genome shotgun (WGS) entry which is preliminary data.</text>
</comment>
<organism evidence="4">
    <name type="scientific">bioreactor metagenome</name>
    <dbReference type="NCBI Taxonomy" id="1076179"/>
    <lineage>
        <taxon>unclassified sequences</taxon>
        <taxon>metagenomes</taxon>
        <taxon>ecological metagenomes</taxon>
    </lineage>
</organism>
<proteinExistence type="predicted"/>
<evidence type="ECO:0000256" key="2">
    <source>
        <dbReference type="ARBA" id="ARBA00022801"/>
    </source>
</evidence>
<sequence>MKKLIYVCLALALIGFASCQKKETPKEETKSPMQEKVDEFASVRLTTDLSHLSKNEKELIKTFLEIGQIMDDLFWKQAYGNKTDIDTISDKATREFAMINYGPWERLNNMKPFASGFGEKPLGANFYPVDMTDEEYNALKDKNKDNLYTVIRRDKDGKLVVKWYREEYKEELQKVDKLLEKAITLAEDEGLKKYLTERRKAFQTDDYFASDMAWMDMKKSKLDFVVGPIENYEDRRFGSKAAYEAFVLVKDEKWSNDLAKFTAMLPQLQKELPVEAKFKKEIPGTDSDLNVYDVIFYGGDCNAGSKTIAINLPNDERVQLKKGARRLQLKNAMKAKFDKILMPIAEQIMVKEQMKNIKFDAFFSNVTFHEVSHGLGIKNTVNGKGSVRKALGNQYSGWEEAKADILGLYMVTSLIEKGEITNITQEDAYATFIAGILRSVRFGAASAHGKANMMCFNYFEENGAFSRNKDGKYVIDFAKAKKAMESWAALVIKVEGEGDIKFAEEYNNKNGIIKPELQKDLDKINSAKIPKDIRFEQGKSVLGL</sequence>
<dbReference type="PANTHER" id="PTHR23422">
    <property type="entry name" value="DIPEPTIDYL PEPTIDASE III-RELATED"/>
    <property type="match status" value="1"/>
</dbReference>
<reference evidence="4" key="1">
    <citation type="submission" date="2019-08" db="EMBL/GenBank/DDBJ databases">
        <authorList>
            <person name="Kucharzyk K."/>
            <person name="Murdoch R.W."/>
            <person name="Higgins S."/>
            <person name="Loffler F."/>
        </authorList>
    </citation>
    <scope>NUCLEOTIDE SEQUENCE</scope>
</reference>
<dbReference type="Gene3D" id="3.30.540.30">
    <property type="match status" value="1"/>
</dbReference>
<dbReference type="AlphaFoldDB" id="A0A644UD65"/>
<dbReference type="PROSITE" id="PS51257">
    <property type="entry name" value="PROKAR_LIPOPROTEIN"/>
    <property type="match status" value="1"/>
</dbReference>
<dbReference type="GO" id="GO:0046872">
    <property type="term" value="F:metal ion binding"/>
    <property type="evidence" value="ECO:0007669"/>
    <property type="project" value="UniProtKB-KW"/>
</dbReference>
<dbReference type="GO" id="GO:0005737">
    <property type="term" value="C:cytoplasm"/>
    <property type="evidence" value="ECO:0007669"/>
    <property type="project" value="TreeGrafter"/>
</dbReference>
<protein>
    <recommendedName>
        <fullName evidence="5">Zn-dependent hydrolase</fullName>
    </recommendedName>
</protein>
<name>A0A644UD65_9ZZZZ</name>
<dbReference type="GO" id="GO:0008239">
    <property type="term" value="F:dipeptidyl-peptidase activity"/>
    <property type="evidence" value="ECO:0007669"/>
    <property type="project" value="TreeGrafter"/>
</dbReference>
<evidence type="ECO:0008006" key="5">
    <source>
        <dbReference type="Google" id="ProtNLM"/>
    </source>
</evidence>
<dbReference type="InterPro" id="IPR039461">
    <property type="entry name" value="Peptidase_M49"/>
</dbReference>
<keyword evidence="2" id="KW-0378">Hydrolase</keyword>
<dbReference type="PANTHER" id="PTHR23422:SF9">
    <property type="entry name" value="ZN-DEPENDENT HYDROLASE"/>
    <property type="match status" value="1"/>
</dbReference>
<evidence type="ECO:0000256" key="3">
    <source>
        <dbReference type="SAM" id="Coils"/>
    </source>
</evidence>
<accession>A0A644UD65</accession>
<evidence type="ECO:0000256" key="1">
    <source>
        <dbReference type="ARBA" id="ARBA00022723"/>
    </source>
</evidence>
<keyword evidence="1" id="KW-0479">Metal-binding</keyword>
<feature type="coiled-coil region" evidence="3">
    <location>
        <begin position="161"/>
        <end position="189"/>
    </location>
</feature>
<keyword evidence="3" id="KW-0175">Coiled coil</keyword>
<dbReference type="EMBL" id="VSSQ01000101">
    <property type="protein sequence ID" value="MPL76834.1"/>
    <property type="molecule type" value="Genomic_DNA"/>
</dbReference>